<feature type="signal peptide" evidence="1">
    <location>
        <begin position="1"/>
        <end position="22"/>
    </location>
</feature>
<proteinExistence type="predicted"/>
<dbReference type="EMBL" id="JACNEP010000027">
    <property type="protein sequence ID" value="MBC3767839.1"/>
    <property type="molecule type" value="Genomic_DNA"/>
</dbReference>
<dbReference type="InterPro" id="IPR036610">
    <property type="entry name" value="PEBP-like_sf"/>
</dbReference>
<gene>
    <name evidence="2" type="ORF">H8B19_18320</name>
</gene>
<dbReference type="PANTHER" id="PTHR30289:SF1">
    <property type="entry name" value="PEBP (PHOSPHATIDYLETHANOLAMINE-BINDING PROTEIN) FAMILY PROTEIN"/>
    <property type="match status" value="1"/>
</dbReference>
<dbReference type="PANTHER" id="PTHR30289">
    <property type="entry name" value="UNCHARACTERIZED PROTEIN YBCL-RELATED"/>
    <property type="match status" value="1"/>
</dbReference>
<accession>A0A8J6IXR6</accession>
<evidence type="ECO:0000313" key="3">
    <source>
        <dbReference type="Proteomes" id="UP000601768"/>
    </source>
</evidence>
<protein>
    <submittedName>
        <fullName evidence="2">YbhB/YbcL family Raf kinase inhibitor-like protein</fullName>
    </submittedName>
</protein>
<keyword evidence="1" id="KW-0732">Signal</keyword>
<dbReference type="AlphaFoldDB" id="A0A8J6IXR6"/>
<feature type="chain" id="PRO_5035267508" evidence="1">
    <location>
        <begin position="23"/>
        <end position="184"/>
    </location>
</feature>
<dbReference type="Proteomes" id="UP000601768">
    <property type="component" value="Unassembled WGS sequence"/>
</dbReference>
<organism evidence="2 3">
    <name type="scientific">Neptunicella marina</name>
    <dbReference type="NCBI Taxonomy" id="2125989"/>
    <lineage>
        <taxon>Bacteria</taxon>
        <taxon>Pseudomonadati</taxon>
        <taxon>Pseudomonadota</taxon>
        <taxon>Gammaproteobacteria</taxon>
        <taxon>Alteromonadales</taxon>
        <taxon>Alteromonadaceae</taxon>
        <taxon>Neptunicella</taxon>
    </lineage>
</organism>
<keyword evidence="3" id="KW-1185">Reference proteome</keyword>
<dbReference type="Gene3D" id="3.90.280.10">
    <property type="entry name" value="PEBP-like"/>
    <property type="match status" value="1"/>
</dbReference>
<dbReference type="NCBIfam" id="TIGR00481">
    <property type="entry name" value="YbhB/YbcL family Raf kinase inhibitor-like protein"/>
    <property type="match status" value="1"/>
</dbReference>
<name>A0A8J6IXR6_9ALTE</name>
<dbReference type="RefSeq" id="WP_186508524.1">
    <property type="nucleotide sequence ID" value="NZ_JACNEP010000027.1"/>
</dbReference>
<dbReference type="CDD" id="cd00865">
    <property type="entry name" value="PEBP_bact_arch"/>
    <property type="match status" value="1"/>
</dbReference>
<dbReference type="Pfam" id="PF01161">
    <property type="entry name" value="PBP"/>
    <property type="match status" value="1"/>
</dbReference>
<reference evidence="2" key="1">
    <citation type="journal article" date="2018" name="Int. J. Syst. Evol. Microbiol.">
        <title>Neptunicella marina gen. nov., sp. nov., isolated from surface seawater.</title>
        <authorList>
            <person name="Liu X."/>
            <person name="Lai Q."/>
            <person name="Du Y."/>
            <person name="Zhang X."/>
            <person name="Liu Z."/>
            <person name="Sun F."/>
            <person name="Shao Z."/>
        </authorList>
    </citation>
    <scope>NUCLEOTIDE SEQUENCE</scope>
    <source>
        <strain evidence="2">S27-2</strain>
    </source>
</reference>
<dbReference type="InterPro" id="IPR008914">
    <property type="entry name" value="PEBP"/>
</dbReference>
<dbReference type="InterPro" id="IPR005247">
    <property type="entry name" value="YbhB_YbcL/LppC-like"/>
</dbReference>
<reference evidence="2" key="2">
    <citation type="submission" date="2020-08" db="EMBL/GenBank/DDBJ databases">
        <authorList>
            <person name="Lai Q."/>
        </authorList>
    </citation>
    <scope>NUCLEOTIDE SEQUENCE</scope>
    <source>
        <strain evidence="2">S27-2</strain>
    </source>
</reference>
<sequence>MLKRVLSGVIGLSALCSLNVMAESNFTLFSNEIGGQLSSKQVFSGFGCTGDNISPALNWKDAPAGTKSFAVTVYDPDAPTGAGWWHWLMVNIPADTTSLVSDAGNPAKDLAPKGSIQTVTSYGQAGFGGACPPKGDSAHRYIFTVYALKTDKLDVNAQNQPALIGYMLNANALAKASIISYYQR</sequence>
<evidence type="ECO:0000313" key="2">
    <source>
        <dbReference type="EMBL" id="MBC3767839.1"/>
    </source>
</evidence>
<evidence type="ECO:0000256" key="1">
    <source>
        <dbReference type="SAM" id="SignalP"/>
    </source>
</evidence>
<dbReference type="SUPFAM" id="SSF49777">
    <property type="entry name" value="PEBP-like"/>
    <property type="match status" value="1"/>
</dbReference>
<comment type="caution">
    <text evidence="2">The sequence shown here is derived from an EMBL/GenBank/DDBJ whole genome shotgun (WGS) entry which is preliminary data.</text>
</comment>